<evidence type="ECO:0000256" key="2">
    <source>
        <dbReference type="ARBA" id="ARBA00007362"/>
    </source>
</evidence>
<dbReference type="PANTHER" id="PTHR22911">
    <property type="entry name" value="ACYL-MALONYL CONDENSING ENZYME-RELATED"/>
    <property type="match status" value="1"/>
</dbReference>
<feature type="transmembrane region" description="Helical" evidence="8">
    <location>
        <begin position="77"/>
        <end position="98"/>
    </location>
</feature>
<evidence type="ECO:0000313" key="10">
    <source>
        <dbReference type="EMBL" id="QNE06299.1"/>
    </source>
</evidence>
<dbReference type="Pfam" id="PF00892">
    <property type="entry name" value="EamA"/>
    <property type="match status" value="1"/>
</dbReference>
<feature type="transmembrane region" description="Helical" evidence="8">
    <location>
        <begin position="184"/>
        <end position="205"/>
    </location>
</feature>
<keyword evidence="3" id="KW-0813">Transport</keyword>
<comment type="similarity">
    <text evidence="2">Belongs to the EamA transporter family.</text>
</comment>
<comment type="subcellular location">
    <subcellularLocation>
        <location evidence="1">Cell membrane</location>
        <topology evidence="1">Multi-pass membrane protein</topology>
    </subcellularLocation>
</comment>
<name>A0A7G6VX34_9SPHN</name>
<dbReference type="GO" id="GO:0005886">
    <property type="term" value="C:plasma membrane"/>
    <property type="evidence" value="ECO:0007669"/>
    <property type="project" value="UniProtKB-SubCell"/>
</dbReference>
<evidence type="ECO:0000256" key="8">
    <source>
        <dbReference type="SAM" id="Phobius"/>
    </source>
</evidence>
<evidence type="ECO:0000256" key="6">
    <source>
        <dbReference type="ARBA" id="ARBA00022989"/>
    </source>
</evidence>
<keyword evidence="6 8" id="KW-1133">Transmembrane helix</keyword>
<evidence type="ECO:0000256" key="5">
    <source>
        <dbReference type="ARBA" id="ARBA00022692"/>
    </source>
</evidence>
<feature type="transmembrane region" description="Helical" evidence="8">
    <location>
        <begin position="156"/>
        <end position="172"/>
    </location>
</feature>
<dbReference type="InterPro" id="IPR000620">
    <property type="entry name" value="EamA_dom"/>
</dbReference>
<keyword evidence="4" id="KW-1003">Cell membrane</keyword>
<evidence type="ECO:0000256" key="4">
    <source>
        <dbReference type="ARBA" id="ARBA00022475"/>
    </source>
</evidence>
<evidence type="ECO:0000256" key="3">
    <source>
        <dbReference type="ARBA" id="ARBA00022448"/>
    </source>
</evidence>
<dbReference type="NCBIfam" id="TIGR00688">
    <property type="entry name" value="rarD"/>
    <property type="match status" value="1"/>
</dbReference>
<feature type="transmembrane region" description="Helical" evidence="8">
    <location>
        <begin position="17"/>
        <end position="38"/>
    </location>
</feature>
<reference evidence="10 11" key="1">
    <citation type="submission" date="2020-08" db="EMBL/GenBank/DDBJ databases">
        <authorList>
            <person name="Liu G."/>
            <person name="Sun C."/>
        </authorList>
    </citation>
    <scope>NUCLEOTIDE SEQUENCE [LARGE SCALE GENOMIC DNA]</scope>
    <source>
        <strain evidence="10 11">OT19</strain>
    </source>
</reference>
<dbReference type="Proteomes" id="UP000515297">
    <property type="component" value="Chromosome"/>
</dbReference>
<feature type="transmembrane region" description="Helical" evidence="8">
    <location>
        <begin position="217"/>
        <end position="237"/>
    </location>
</feature>
<evidence type="ECO:0000256" key="1">
    <source>
        <dbReference type="ARBA" id="ARBA00004651"/>
    </source>
</evidence>
<dbReference type="EMBL" id="CP060052">
    <property type="protein sequence ID" value="QNE06299.1"/>
    <property type="molecule type" value="Genomic_DNA"/>
</dbReference>
<sequence length="304" mass="32333">MSTNAPSSPAPKSGLPFALGAYSLWGVLPLYLVLLNAVNPFALVGWRTLWTIPVCAIAIAARGQIAEVKAALSNPRVFGVLVISSALISINWVVYIVAVQRGAFYAASLGYYINPLVNVLLGTIFLKERLSRLQWIAVGVAAIGVAILAFEAVDTLYISLTLALSFAAYGLLRKRVPVGSLPGLTIEVLVLAIPAVIAIALAPAASSGLNADFGLNALLFGAGLWTAIPLLLFATAARRMEYSTLGFVQFMAPTIVFILGLTVLGEPLDPVRLVCFLFIWAAIAIFCVDLLMRARARRRPAPIA</sequence>
<feature type="transmembrane region" description="Helical" evidence="8">
    <location>
        <begin position="104"/>
        <end position="126"/>
    </location>
</feature>
<dbReference type="InterPro" id="IPR004626">
    <property type="entry name" value="RarD"/>
</dbReference>
<dbReference type="InterPro" id="IPR037185">
    <property type="entry name" value="EmrE-like"/>
</dbReference>
<evidence type="ECO:0000256" key="7">
    <source>
        <dbReference type="ARBA" id="ARBA00023136"/>
    </source>
</evidence>
<dbReference type="AlphaFoldDB" id="A0A7G6VX34"/>
<gene>
    <name evidence="10" type="primary">rarD</name>
    <name evidence="10" type="ORF">H4O24_06765</name>
</gene>
<protein>
    <submittedName>
        <fullName evidence="10">EamA family transporter RarD</fullName>
    </submittedName>
</protein>
<dbReference type="SUPFAM" id="SSF103481">
    <property type="entry name" value="Multidrug resistance efflux transporter EmrE"/>
    <property type="match status" value="2"/>
</dbReference>
<feature type="domain" description="EamA" evidence="9">
    <location>
        <begin position="13"/>
        <end position="149"/>
    </location>
</feature>
<keyword evidence="7 8" id="KW-0472">Membrane</keyword>
<feature type="transmembrane region" description="Helical" evidence="8">
    <location>
        <begin position="271"/>
        <end position="292"/>
    </location>
</feature>
<evidence type="ECO:0000259" key="9">
    <source>
        <dbReference type="Pfam" id="PF00892"/>
    </source>
</evidence>
<accession>A0A7G6VX34</accession>
<feature type="transmembrane region" description="Helical" evidence="8">
    <location>
        <begin position="133"/>
        <end position="150"/>
    </location>
</feature>
<keyword evidence="5 8" id="KW-0812">Transmembrane</keyword>
<evidence type="ECO:0000313" key="11">
    <source>
        <dbReference type="Proteomes" id="UP000515297"/>
    </source>
</evidence>
<organism evidence="10 11">
    <name type="scientific">Croceicoccus marinus</name>
    <dbReference type="NCBI Taxonomy" id="450378"/>
    <lineage>
        <taxon>Bacteria</taxon>
        <taxon>Pseudomonadati</taxon>
        <taxon>Pseudomonadota</taxon>
        <taxon>Alphaproteobacteria</taxon>
        <taxon>Sphingomonadales</taxon>
        <taxon>Erythrobacteraceae</taxon>
        <taxon>Croceicoccus</taxon>
    </lineage>
</organism>
<proteinExistence type="inferred from homology"/>
<dbReference type="PANTHER" id="PTHR22911:SF137">
    <property type="entry name" value="SOLUTE CARRIER FAMILY 35 MEMBER G2-RELATED"/>
    <property type="match status" value="1"/>
</dbReference>
<dbReference type="RefSeq" id="WP_185885304.1">
    <property type="nucleotide sequence ID" value="NZ_CP060052.1"/>
</dbReference>
<feature type="transmembrane region" description="Helical" evidence="8">
    <location>
        <begin position="244"/>
        <end position="265"/>
    </location>
</feature>